<reference evidence="2 3" key="1">
    <citation type="submission" date="2019-06" db="EMBL/GenBank/DDBJ databases">
        <title>Martelella lutilitoris sp. nov., isolated from a tidal mudflat.</title>
        <authorList>
            <person name="Kim Y.-J."/>
        </authorList>
    </citation>
    <scope>NUCLEOTIDE SEQUENCE [LARGE SCALE GENOMIC DNA]</scope>
    <source>
        <strain evidence="2 3">GH2-6</strain>
    </source>
</reference>
<dbReference type="InterPro" id="IPR009683">
    <property type="entry name" value="Extensin-like_C"/>
</dbReference>
<dbReference type="OrthoDB" id="9809788at2"/>
<dbReference type="Pfam" id="PF06904">
    <property type="entry name" value="Extensin-like_C"/>
    <property type="match status" value="1"/>
</dbReference>
<protein>
    <recommendedName>
        <fullName evidence="1">Extensin-like C-terminal domain-containing protein</fullName>
    </recommendedName>
</protein>
<organism evidence="2 3">
    <name type="scientific">Martelella lutilitoris</name>
    <dbReference type="NCBI Taxonomy" id="2583532"/>
    <lineage>
        <taxon>Bacteria</taxon>
        <taxon>Pseudomonadati</taxon>
        <taxon>Pseudomonadota</taxon>
        <taxon>Alphaproteobacteria</taxon>
        <taxon>Hyphomicrobiales</taxon>
        <taxon>Aurantimonadaceae</taxon>
        <taxon>Martelella</taxon>
    </lineage>
</organism>
<dbReference type="AlphaFoldDB" id="A0A5C4JQY5"/>
<sequence length="237" mass="26651">MIDEQEKDMALIRTNNFAGIPLFYDRFKPGAYGQEAVPVRPYIDPDFRVACDACFSDIQNTFSGNGFHIDQIWTGGVGREGSGRSYHHTNRAFDLDCLIFSDKPMWVATSFPARPYLYLAIESLLRIHFGTVLNYDYNHAHEDHFHFDNGTSVGFKKHARSHVIFLQHTLEKLFNKDVGASGVDGVWGGDTEAALRQTLKELRLGTLSDNLNWIKYLKTCADLALDTEQSIVGVAGV</sequence>
<feature type="domain" description="Extensin-like C-terminal" evidence="1">
    <location>
        <begin position="78"/>
        <end position="149"/>
    </location>
</feature>
<accession>A0A5C4JQY5</accession>
<evidence type="ECO:0000313" key="2">
    <source>
        <dbReference type="EMBL" id="TNB47109.1"/>
    </source>
</evidence>
<dbReference type="EMBL" id="VCLB01000007">
    <property type="protein sequence ID" value="TNB47109.1"/>
    <property type="molecule type" value="Genomic_DNA"/>
</dbReference>
<dbReference type="Proteomes" id="UP000307874">
    <property type="component" value="Unassembled WGS sequence"/>
</dbReference>
<name>A0A5C4JQY5_9HYPH</name>
<evidence type="ECO:0000259" key="1">
    <source>
        <dbReference type="Pfam" id="PF06904"/>
    </source>
</evidence>
<proteinExistence type="predicted"/>
<comment type="caution">
    <text evidence="2">The sequence shown here is derived from an EMBL/GenBank/DDBJ whole genome shotgun (WGS) entry which is preliminary data.</text>
</comment>
<evidence type="ECO:0000313" key="3">
    <source>
        <dbReference type="Proteomes" id="UP000307874"/>
    </source>
</evidence>
<gene>
    <name evidence="2" type="ORF">FF124_13075</name>
</gene>
<keyword evidence="3" id="KW-1185">Reference proteome</keyword>